<reference evidence="7" key="1">
    <citation type="submission" date="2020-11" db="EMBL/GenBank/DDBJ databases">
        <title>Connecting structure to function with the recovery of over 1000 high-quality activated sludge metagenome-assembled genomes encoding full-length rRNA genes using long-read sequencing.</title>
        <authorList>
            <person name="Singleton C.M."/>
            <person name="Petriglieri F."/>
            <person name="Kristensen J.M."/>
            <person name="Kirkegaard R.H."/>
            <person name="Michaelsen T.Y."/>
            <person name="Andersen M.H."/>
            <person name="Karst S.M."/>
            <person name="Dueholm M.S."/>
            <person name="Nielsen P.H."/>
            <person name="Albertsen M."/>
        </authorList>
    </citation>
    <scope>NUCLEOTIDE SEQUENCE</scope>
    <source>
        <strain evidence="7">Fred_18-Q3-R57-64_BAT3C.431</strain>
    </source>
</reference>
<dbReference type="PRINTS" id="PR00686">
    <property type="entry name" value="TIFACTORIID"/>
</dbReference>
<proteinExistence type="inferred from homology"/>
<comment type="function">
    <text evidence="5">General factor that plays a role in the activation of archaeal genes transcribed by RNA polymerase. Binds specifically to the TATA box promoter element which lies close to the position of transcription initiation.</text>
</comment>
<feature type="compositionally biased region" description="Acidic residues" evidence="6">
    <location>
        <begin position="288"/>
        <end position="303"/>
    </location>
</feature>
<dbReference type="SUPFAM" id="SSF55945">
    <property type="entry name" value="TATA-box binding protein-like"/>
    <property type="match status" value="2"/>
</dbReference>
<feature type="repeat" description="1" evidence="5">
    <location>
        <begin position="25"/>
        <end position="101"/>
    </location>
</feature>
<dbReference type="GO" id="GO:0003677">
    <property type="term" value="F:DNA binding"/>
    <property type="evidence" value="ECO:0007669"/>
    <property type="project" value="UniProtKB-KW"/>
</dbReference>
<organism evidence="7">
    <name type="scientific">Candidatus Iainarchaeum sp</name>
    <dbReference type="NCBI Taxonomy" id="3101447"/>
    <lineage>
        <taxon>Archaea</taxon>
        <taxon>Candidatus Iainarchaeota</taxon>
        <taxon>Candidatus Iainarchaeia</taxon>
        <taxon>Candidatus Iainarchaeales</taxon>
        <taxon>Candidatus Iainarchaeaceae</taxon>
        <taxon>Candidatus Iainarchaeum</taxon>
    </lineage>
</organism>
<dbReference type="PANTHER" id="PTHR10126">
    <property type="entry name" value="TATA-BOX BINDING PROTEIN"/>
    <property type="match status" value="1"/>
</dbReference>
<dbReference type="GO" id="GO:0006352">
    <property type="term" value="P:DNA-templated transcription initiation"/>
    <property type="evidence" value="ECO:0007669"/>
    <property type="project" value="InterPro"/>
</dbReference>
<name>A0A7T9DKU3_9ARCH</name>
<comment type="similarity">
    <text evidence="1 5">Belongs to the TBP family.</text>
</comment>
<dbReference type="HAMAP" id="MF_00408">
    <property type="entry name" value="TATA_bind_prot_arch"/>
    <property type="match status" value="1"/>
</dbReference>
<dbReference type="AlphaFoldDB" id="A0A7T9DKU3"/>
<dbReference type="Gene3D" id="3.30.310.10">
    <property type="entry name" value="TATA-Binding Protein"/>
    <property type="match status" value="2"/>
</dbReference>
<evidence type="ECO:0000256" key="4">
    <source>
        <dbReference type="ARBA" id="ARBA00023163"/>
    </source>
</evidence>
<dbReference type="InterPro" id="IPR012295">
    <property type="entry name" value="TBP_dom_sf"/>
</dbReference>
<accession>A0A7T9DKU3</accession>
<feature type="compositionally biased region" description="Acidic residues" evidence="6">
    <location>
        <begin position="259"/>
        <end position="273"/>
    </location>
</feature>
<keyword evidence="4 5" id="KW-0804">Transcription</keyword>
<feature type="region of interest" description="Disordered" evidence="6">
    <location>
        <begin position="201"/>
        <end position="303"/>
    </location>
</feature>
<evidence type="ECO:0000313" key="7">
    <source>
        <dbReference type="EMBL" id="QQR93137.1"/>
    </source>
</evidence>
<dbReference type="Proteomes" id="UP000596004">
    <property type="component" value="Chromosome"/>
</dbReference>
<evidence type="ECO:0000256" key="1">
    <source>
        <dbReference type="ARBA" id="ARBA00005560"/>
    </source>
</evidence>
<keyword evidence="2 5" id="KW-0677">Repeat</keyword>
<feature type="repeat" description="2" evidence="5">
    <location>
        <begin position="118"/>
        <end position="194"/>
    </location>
</feature>
<dbReference type="GO" id="GO:0003700">
    <property type="term" value="F:DNA-binding transcription factor activity"/>
    <property type="evidence" value="ECO:0007669"/>
    <property type="project" value="UniProtKB-UniRule"/>
</dbReference>
<evidence type="ECO:0000256" key="6">
    <source>
        <dbReference type="SAM" id="MobiDB-lite"/>
    </source>
</evidence>
<dbReference type="InterPro" id="IPR000814">
    <property type="entry name" value="TBP"/>
</dbReference>
<evidence type="ECO:0000256" key="5">
    <source>
        <dbReference type="HAMAP-Rule" id="MF_00408"/>
    </source>
</evidence>
<protein>
    <recommendedName>
        <fullName evidence="5">TATA-box-binding protein</fullName>
    </recommendedName>
    <alternativeName>
        <fullName evidence="5">Box A-binding protein</fullName>
        <shortName evidence="5">BAP</shortName>
    </alternativeName>
    <alternativeName>
        <fullName evidence="5">TATA sequence-binding protein</fullName>
        <shortName evidence="5">TBP</shortName>
    </alternativeName>
    <alternativeName>
        <fullName evidence="5">TATA-box factor</fullName>
    </alternativeName>
</protein>
<keyword evidence="3 5" id="KW-0238">DNA-binding</keyword>
<evidence type="ECO:0000256" key="3">
    <source>
        <dbReference type="ARBA" id="ARBA00023125"/>
    </source>
</evidence>
<dbReference type="EMBL" id="CP064981">
    <property type="protein sequence ID" value="QQR93137.1"/>
    <property type="molecule type" value="Genomic_DNA"/>
</dbReference>
<keyword evidence="5" id="KW-0805">Transcription regulation</keyword>
<sequence length="303" mass="33539">MSEGSGQVFEQRSFMHKGKSIEYAIVNLVASGGLNANLDLYNLAMSIPNIEYEPEQFPGAILKLKEPKVSMLLFKNGKIICSGASSTSQIDVAIKKANKMIHEIQPKVKILTKIEYEVVNLVATGNLHQNLDLFATAMQLDNVEYEPEQFPGAILRLDVPKLTLLLFKNGKVICAGAKNEAEMMRGLEIADDLVRGLKKGGTKKKVKAMEEEPDDDDDEEMEEAEEAEEEKPKAKVAPAKHAVVAEKAIAKKHKRPVVEEESEEVLDGDDQPEEVNLSPLELEKEMAEDGVEEPLPDDDDEDL</sequence>
<dbReference type="Pfam" id="PF00352">
    <property type="entry name" value="TBP"/>
    <property type="match status" value="2"/>
</dbReference>
<feature type="compositionally biased region" description="Acidic residues" evidence="6">
    <location>
        <begin position="211"/>
        <end position="229"/>
    </location>
</feature>
<feature type="compositionally biased region" description="Low complexity" evidence="6">
    <location>
        <begin position="235"/>
        <end position="247"/>
    </location>
</feature>
<evidence type="ECO:0000256" key="2">
    <source>
        <dbReference type="ARBA" id="ARBA00022737"/>
    </source>
</evidence>
<gene>
    <name evidence="5" type="primary">tbp</name>
    <name evidence="7" type="ORF">IPJ89_02770</name>
</gene>